<evidence type="ECO:0000313" key="2">
    <source>
        <dbReference type="EMBL" id="TCG04925.1"/>
    </source>
</evidence>
<evidence type="ECO:0000256" key="1">
    <source>
        <dbReference type="SAM" id="MobiDB-lite"/>
    </source>
</evidence>
<dbReference type="AlphaFoldDB" id="A0A4R0X8N2"/>
<keyword evidence="3" id="KW-1185">Reference proteome</keyword>
<dbReference type="EMBL" id="MWML01000209">
    <property type="protein sequence ID" value="TCG04925.1"/>
    <property type="molecule type" value="Genomic_DNA"/>
</dbReference>
<reference evidence="2 3" key="1">
    <citation type="submission" date="2017-02" db="EMBL/GenBank/DDBJ databases">
        <title>Paraburkholderia sophoroidis sp. nov. and Paraburkholderia steynii sp. nov. rhizobial symbionts of the fynbos legume Hypocalyptus sophoroides.</title>
        <authorList>
            <person name="Steenkamp E.T."/>
            <person name="Beukes C.W."/>
            <person name="Van Zyl E."/>
            <person name="Avontuur J."/>
            <person name="Chan W.Y."/>
            <person name="Hassen A."/>
            <person name="Palmer M."/>
            <person name="Mthombeni L."/>
            <person name="Phalane F."/>
            <person name="Sereme K."/>
            <person name="Venter S.N."/>
        </authorList>
    </citation>
    <scope>NUCLEOTIDE SEQUENCE [LARGE SCALE GENOMIC DNA]</scope>
    <source>
        <strain evidence="2 3">HC1.1ba</strain>
    </source>
</reference>
<sequence>MIALSGAMTARSNALAGSRCTSSSQRRASGSASTADRYAGSEAASCAATLRTKVAGLSVSIVS</sequence>
<evidence type="ECO:0000313" key="3">
    <source>
        <dbReference type="Proteomes" id="UP000294200"/>
    </source>
</evidence>
<feature type="compositionally biased region" description="Low complexity" evidence="1">
    <location>
        <begin position="21"/>
        <end position="35"/>
    </location>
</feature>
<proteinExistence type="predicted"/>
<dbReference type="Proteomes" id="UP000294200">
    <property type="component" value="Unassembled WGS sequence"/>
</dbReference>
<name>A0A4R0X8N2_9BURK</name>
<organism evidence="2 3">
    <name type="scientific">Paraburkholderia steynii</name>
    <dbReference type="NCBI Taxonomy" id="1245441"/>
    <lineage>
        <taxon>Bacteria</taxon>
        <taxon>Pseudomonadati</taxon>
        <taxon>Pseudomonadota</taxon>
        <taxon>Betaproteobacteria</taxon>
        <taxon>Burkholderiales</taxon>
        <taxon>Burkholderiaceae</taxon>
        <taxon>Paraburkholderia</taxon>
    </lineage>
</organism>
<accession>A0A4R0X8N2</accession>
<comment type="caution">
    <text evidence="2">The sequence shown here is derived from an EMBL/GenBank/DDBJ whole genome shotgun (WGS) entry which is preliminary data.</text>
</comment>
<gene>
    <name evidence="2" type="ORF">BZM27_37510</name>
</gene>
<feature type="region of interest" description="Disordered" evidence="1">
    <location>
        <begin position="1"/>
        <end position="41"/>
    </location>
</feature>
<protein>
    <submittedName>
        <fullName evidence="2">Uncharacterized protein</fullName>
    </submittedName>
</protein>